<proteinExistence type="predicted"/>
<accession>A0A6M8B6N4</accession>
<evidence type="ECO:0000313" key="2">
    <source>
        <dbReference type="Proteomes" id="UP000505210"/>
    </source>
</evidence>
<evidence type="ECO:0000313" key="1">
    <source>
        <dbReference type="EMBL" id="QKD81802.1"/>
    </source>
</evidence>
<gene>
    <name evidence="1" type="ORF">HPC62_05955</name>
</gene>
<dbReference type="Proteomes" id="UP000505210">
    <property type="component" value="Chromosome"/>
</dbReference>
<organism evidence="1 2">
    <name type="scientific">Thermoleptolyngbya sichuanensis A183</name>
    <dbReference type="NCBI Taxonomy" id="2737172"/>
    <lineage>
        <taxon>Bacteria</taxon>
        <taxon>Bacillati</taxon>
        <taxon>Cyanobacteriota</taxon>
        <taxon>Cyanophyceae</taxon>
        <taxon>Oculatellales</taxon>
        <taxon>Oculatellaceae</taxon>
        <taxon>Thermoleptolyngbya</taxon>
        <taxon>Thermoleptolyngbya sichuanensis</taxon>
    </lineage>
</organism>
<keyword evidence="2" id="KW-1185">Reference proteome</keyword>
<protein>
    <submittedName>
        <fullName evidence="1">Uncharacterized protein</fullName>
    </submittedName>
</protein>
<dbReference type="AlphaFoldDB" id="A0A6M8B6N4"/>
<name>A0A6M8B6N4_9CYAN</name>
<dbReference type="EMBL" id="CP053661">
    <property type="protein sequence ID" value="QKD81802.1"/>
    <property type="molecule type" value="Genomic_DNA"/>
</dbReference>
<dbReference type="KEGG" id="theu:HPC62_05955"/>
<reference evidence="1 2" key="1">
    <citation type="submission" date="2020-05" db="EMBL/GenBank/DDBJ databases">
        <title>Complete genome sequence of of a novel Thermoleptolyngbya strain isolated from hot springs of Ganzi, Sichuan China.</title>
        <authorList>
            <person name="Tang J."/>
            <person name="Daroch M."/>
            <person name="Li L."/>
            <person name="Waleron K."/>
            <person name="Waleron M."/>
            <person name="Waleron M."/>
        </authorList>
    </citation>
    <scope>NUCLEOTIDE SEQUENCE [LARGE SCALE GENOMIC DNA]</scope>
    <source>
        <strain evidence="1 2">PKUAC-SCTA183</strain>
    </source>
</reference>
<dbReference type="RefSeq" id="WP_172354190.1">
    <property type="nucleotide sequence ID" value="NZ_CP053661.1"/>
</dbReference>
<sequence>MQLIAAMQEVFRQPPIPYEPQKHSLKAWAKYCLQDRGYKVLYADRADFAIESRTDGKVFFRVTENPADVTPDLGWIVCDRTSQVTTVIAPHTPE</sequence>